<protein>
    <recommendedName>
        <fullName evidence="3">Peptidase A2 domain-containing protein</fullName>
    </recommendedName>
</protein>
<dbReference type="CDD" id="cd05483">
    <property type="entry name" value="retropepsin_like_bacteria"/>
    <property type="match status" value="1"/>
</dbReference>
<keyword evidence="2" id="KW-1185">Reference proteome</keyword>
<dbReference type="EMBL" id="CP002694">
    <property type="protein sequence ID" value="AEE54662.1"/>
    <property type="molecule type" value="Genomic_DNA"/>
</dbReference>
<dbReference type="HOGENOM" id="CLU_056360_1_0_10"/>
<dbReference type="eggNOG" id="COG3577">
    <property type="taxonomic scope" value="Bacteria"/>
</dbReference>
<dbReference type="Gene3D" id="2.40.70.10">
    <property type="entry name" value="Acid Proteases"/>
    <property type="match status" value="1"/>
</dbReference>
<dbReference type="SUPFAM" id="SSF50630">
    <property type="entry name" value="Acid proteases"/>
    <property type="match status" value="1"/>
</dbReference>
<reference evidence="1 2" key="1">
    <citation type="journal article" date="2011" name="Stand. Genomic Sci.">
        <title>Complete genome sequence of Haliscomenobacter hydrossis type strain (O).</title>
        <authorList>
            <consortium name="US DOE Joint Genome Institute (JGI-PGF)"/>
            <person name="Daligault H."/>
            <person name="Lapidus A."/>
            <person name="Zeytun A."/>
            <person name="Nolan M."/>
            <person name="Lucas S."/>
            <person name="Del Rio T.G."/>
            <person name="Tice H."/>
            <person name="Cheng J.F."/>
            <person name="Tapia R."/>
            <person name="Han C."/>
            <person name="Goodwin L."/>
            <person name="Pitluck S."/>
            <person name="Liolios K."/>
            <person name="Pagani I."/>
            <person name="Ivanova N."/>
            <person name="Huntemann M."/>
            <person name="Mavromatis K."/>
            <person name="Mikhailova N."/>
            <person name="Pati A."/>
            <person name="Chen A."/>
            <person name="Palaniappan K."/>
            <person name="Land M."/>
            <person name="Hauser L."/>
            <person name="Brambilla E.M."/>
            <person name="Rohde M."/>
            <person name="Verbarg S."/>
            <person name="Goker M."/>
            <person name="Bristow J."/>
            <person name="Eisen J.A."/>
            <person name="Markowitz V."/>
            <person name="Hugenholtz P."/>
            <person name="Kyrpides N.C."/>
            <person name="Klenk H.P."/>
            <person name="Woyke T."/>
        </authorList>
    </citation>
    <scope>NUCLEOTIDE SEQUENCE [LARGE SCALE GENOMIC DNA]</scope>
    <source>
        <strain evidence="2">ATCC 27775 / DSM 1100 / LMG 10767 / O</strain>
        <plasmid evidence="2">Plasmid pHALHY03</plasmid>
    </source>
</reference>
<proteinExistence type="predicted"/>
<sequence length="401" mass="45002">MINRLLPLLLLLFWNCGLQSQSSLNKGRVVENTFHDTIPFEFILGKMVVTLEIGDKPRKFILDTGAPCTIFEDLHQEMDAKISHNEKLTDAVGGVVHLGRIKLKSFNLGQVTFRNIPAFVLPEETNKILKCWGVAGIIGSNAFRNCILQIDLQARKLILSNELKKLDLKGHSQTPLALNWKQSNPYIEFSLGKGHRIAALFDTGDESVVCISKEDSAIPLENQVARLINVGEGKMIMSITDSQQAQWFRLFSFDTIGIGNTHLLNANSIPGEEQTDSRIGIGLGEYGIITVDYLHQQFYFQGYEGKTQIEVEQFDIAQGLNIVPKEDHYSIGMIWNNSPAARLGLKNGYKIQRFEGVDFSKRTPELDCELIMGRIYTQKDVINLEYVDEQGKIVAVSIGKE</sequence>
<dbReference type="InterPro" id="IPR021109">
    <property type="entry name" value="Peptidase_aspartic_dom_sf"/>
</dbReference>
<evidence type="ECO:0000313" key="1">
    <source>
        <dbReference type="EMBL" id="AEE54662.1"/>
    </source>
</evidence>
<keyword evidence="1" id="KW-0614">Plasmid</keyword>
<dbReference type="Pfam" id="PF13650">
    <property type="entry name" value="Asp_protease_2"/>
    <property type="match status" value="1"/>
</dbReference>
<dbReference type="AlphaFoldDB" id="F4L8F4"/>
<evidence type="ECO:0000313" key="2">
    <source>
        <dbReference type="Proteomes" id="UP000008461"/>
    </source>
</evidence>
<dbReference type="Proteomes" id="UP000008461">
    <property type="component" value="Plasmid pHALHY03"/>
</dbReference>
<organism evidence="1 2">
    <name type="scientific">Haliscomenobacter hydrossis (strain ATCC 27775 / DSM 1100 / LMG 10767 / O)</name>
    <dbReference type="NCBI Taxonomy" id="760192"/>
    <lineage>
        <taxon>Bacteria</taxon>
        <taxon>Pseudomonadati</taxon>
        <taxon>Bacteroidota</taxon>
        <taxon>Saprospiria</taxon>
        <taxon>Saprospirales</taxon>
        <taxon>Haliscomenobacteraceae</taxon>
        <taxon>Haliscomenobacter</taxon>
    </lineage>
</organism>
<dbReference type="KEGG" id="hhy:Halhy_6853"/>
<geneLocation type="plasmid" evidence="1 2">
    <name>pHALHY03</name>
</geneLocation>
<dbReference type="InterPro" id="IPR034122">
    <property type="entry name" value="Retropepsin-like_bacterial"/>
</dbReference>
<reference key="2">
    <citation type="submission" date="2011-04" db="EMBL/GenBank/DDBJ databases">
        <title>Complete sequence of plasmid 3 of Haliscomenobacter hydrossis DSM 1100.</title>
        <authorList>
            <consortium name="US DOE Joint Genome Institute (JGI-PGF)"/>
            <person name="Lucas S."/>
            <person name="Han J."/>
            <person name="Lapidus A."/>
            <person name="Bruce D."/>
            <person name="Goodwin L."/>
            <person name="Pitluck S."/>
            <person name="Peters L."/>
            <person name="Kyrpides N."/>
            <person name="Mavromatis K."/>
            <person name="Ivanova N."/>
            <person name="Ovchinnikova G."/>
            <person name="Pagani I."/>
            <person name="Daligault H."/>
            <person name="Detter J.C."/>
            <person name="Han C."/>
            <person name="Land M."/>
            <person name="Hauser L."/>
            <person name="Markowitz V."/>
            <person name="Cheng J.-F."/>
            <person name="Hugenholtz P."/>
            <person name="Woyke T."/>
            <person name="Wu D."/>
            <person name="Verbarg S."/>
            <person name="Frueling A."/>
            <person name="Brambilla E."/>
            <person name="Klenk H.-P."/>
            <person name="Eisen J.A."/>
        </authorList>
    </citation>
    <scope>NUCLEOTIDE SEQUENCE</scope>
    <source>
        <strain>DSM 1100</strain>
    </source>
</reference>
<dbReference type="RefSeq" id="WP_013769178.1">
    <property type="nucleotide sequence ID" value="NC_015513.1"/>
</dbReference>
<dbReference type="OrthoDB" id="5580718at2"/>
<name>F4L8F4_HALH1</name>
<evidence type="ECO:0008006" key="3">
    <source>
        <dbReference type="Google" id="ProtNLM"/>
    </source>
</evidence>
<gene>
    <name evidence="1" type="ordered locus">Halhy_6853</name>
</gene>
<accession>F4L8F4</accession>